<dbReference type="GO" id="GO:0019441">
    <property type="term" value="P:L-tryptophan catabolic process to kynurenine"/>
    <property type="evidence" value="ECO:0007669"/>
    <property type="project" value="TreeGrafter"/>
</dbReference>
<dbReference type="GO" id="GO:0005737">
    <property type="term" value="C:cytoplasm"/>
    <property type="evidence" value="ECO:0007669"/>
    <property type="project" value="InterPro"/>
</dbReference>
<comment type="catalytic activity">
    <reaction evidence="4">
        <text>3-hydroxy-L-kynurenine + H2O = 3-hydroxyanthranilate + L-alanine + H(+)</text>
        <dbReference type="Rhea" id="RHEA:25143"/>
        <dbReference type="ChEBI" id="CHEBI:15377"/>
        <dbReference type="ChEBI" id="CHEBI:15378"/>
        <dbReference type="ChEBI" id="CHEBI:36559"/>
        <dbReference type="ChEBI" id="CHEBI:57972"/>
        <dbReference type="ChEBI" id="CHEBI:58125"/>
        <dbReference type="EC" id="3.7.1.3"/>
    </reaction>
</comment>
<dbReference type="Gene3D" id="3.40.640.10">
    <property type="entry name" value="Type I PLP-dependent aspartate aminotransferase-like (Major domain)"/>
    <property type="match status" value="1"/>
</dbReference>
<dbReference type="InterPro" id="IPR010111">
    <property type="entry name" value="Kynureninase"/>
</dbReference>
<evidence type="ECO:0000313" key="6">
    <source>
        <dbReference type="Proteomes" id="UP000321408"/>
    </source>
</evidence>
<dbReference type="EMBL" id="CP042905">
    <property type="protein sequence ID" value="QEE16880.1"/>
    <property type="molecule type" value="Genomic_DNA"/>
</dbReference>
<dbReference type="PIRSF" id="PIRSF038800">
    <property type="entry name" value="KYNU"/>
    <property type="match status" value="1"/>
</dbReference>
<dbReference type="PANTHER" id="PTHR14084:SF0">
    <property type="entry name" value="KYNURENINASE"/>
    <property type="match status" value="1"/>
</dbReference>
<protein>
    <recommendedName>
        <fullName evidence="4">Kynureninase</fullName>
        <ecNumber evidence="4">3.7.1.3</ecNumber>
    </recommendedName>
</protein>
<dbReference type="Proteomes" id="UP000321408">
    <property type="component" value="Chromosome"/>
</dbReference>
<dbReference type="GO" id="GO:0097053">
    <property type="term" value="P:L-kynurenine catabolic process"/>
    <property type="evidence" value="ECO:0007669"/>
    <property type="project" value="UniProtKB-UniPathway"/>
</dbReference>
<keyword evidence="2 4" id="KW-0378">Hydrolase</keyword>
<accession>A0A5B9DDM1</accession>
<evidence type="ECO:0000256" key="2">
    <source>
        <dbReference type="ARBA" id="ARBA00022801"/>
    </source>
</evidence>
<comment type="pathway">
    <text evidence="4">Cofactor biosynthesis; NAD(+) biosynthesis; quinolinate from L-kynurenine: step 2/3.</text>
</comment>
<proteinExistence type="inferred from homology"/>
<keyword evidence="6" id="KW-1185">Reference proteome</keyword>
<sequence length="434" mass="49665">MTNSYEYNFEPSKVFAQKLDRDDPLNKFRDRFYIPKDSIYLDGNSLGLLSKDSEKSIERIIYEWKTLGINGWLTGKIPWFYISEKMGENIAPIIGAKPSEVIMTGTTTVNLHSLVSTFYNPYGNCTKILADELNFPNDLYAIEGQIQLKGLNPEKNLVLVPSSNGKTLDENLIVELMTDEICLIILPSVLYRSGQLLDMEFLTQEAHKRNILIGFDCCHSIGAVPHHFDKWDVDFAFWCSYKYLNSGPGSSAFLYINERHFNLQNKLKGWFGYVKEKQFDMSIKFQQAHHAGGWQISSPGIIGAGGVEGSLQIIKEAGIEEIRKKSLQLTSYLIFLVDYYLGKEPYNFTIDTPRNPNRRSGHIALGRTKDSYKINKALLSHNVIPDFRPPNVIRIAPIALYNTYEEIWLVVQLVKQIIDNQEYKKFSEERSIIS</sequence>
<dbReference type="EC" id="3.7.1.3" evidence="4"/>
<dbReference type="KEGG" id="psyt:DSAG12_02710"/>
<comment type="cofactor">
    <cofactor evidence="4">
        <name>pyridoxal 5'-phosphate</name>
        <dbReference type="ChEBI" id="CHEBI:597326"/>
    </cofactor>
</comment>
<evidence type="ECO:0000256" key="3">
    <source>
        <dbReference type="ARBA" id="ARBA00022898"/>
    </source>
</evidence>
<comment type="pathway">
    <text evidence="4">Amino-acid degradation; L-kynurenine degradation; L-alanine and anthranilate from L-kynurenine: step 1/1.</text>
</comment>
<keyword evidence="1 4" id="KW-0662">Pyridine nucleotide biosynthesis</keyword>
<name>A0A5B9DDM1_9ARCH</name>
<dbReference type="GeneID" id="41330690"/>
<dbReference type="NCBIfam" id="TIGR01814">
    <property type="entry name" value="kynureninase"/>
    <property type="match status" value="1"/>
</dbReference>
<reference evidence="5 6" key="1">
    <citation type="journal article" date="2020" name="Nature">
        <title>Isolation of an archaeon at the prokaryote-eukaryote interface.</title>
        <authorList>
            <person name="Imachi H."/>
            <person name="Nobu M.K."/>
            <person name="Nakahara N."/>
            <person name="Morono Y."/>
            <person name="Ogawara M."/>
            <person name="Takaki Y."/>
            <person name="Takano Y."/>
            <person name="Uematsu K."/>
            <person name="Ikuta T."/>
            <person name="Ito M."/>
            <person name="Matsui Y."/>
            <person name="Miyazaki M."/>
            <person name="Murata K."/>
            <person name="Saito Y."/>
            <person name="Sakai S."/>
            <person name="Song C."/>
            <person name="Tasumi E."/>
            <person name="Yamanaka Y."/>
            <person name="Yamaguchi T."/>
            <person name="Kamagata Y."/>
            <person name="Tamaki H."/>
            <person name="Takai K."/>
        </authorList>
    </citation>
    <scope>NUCLEOTIDE SEQUENCE [LARGE SCALE GENOMIC DNA]</scope>
    <source>
        <strain evidence="5 6">MK-D1</strain>
    </source>
</reference>
<gene>
    <name evidence="5" type="primary">kynU</name>
    <name evidence="5" type="ORF">DSAG12_02710</name>
</gene>
<dbReference type="UniPathway" id="UPA00253">
    <property type="reaction ID" value="UER00329"/>
</dbReference>
<comment type="catalytic activity">
    <reaction evidence="4">
        <text>L-kynurenine + H2O = anthranilate + L-alanine + H(+)</text>
        <dbReference type="Rhea" id="RHEA:16813"/>
        <dbReference type="ChEBI" id="CHEBI:15377"/>
        <dbReference type="ChEBI" id="CHEBI:15378"/>
        <dbReference type="ChEBI" id="CHEBI:16567"/>
        <dbReference type="ChEBI" id="CHEBI:57959"/>
        <dbReference type="ChEBI" id="CHEBI:57972"/>
        <dbReference type="EC" id="3.7.1.3"/>
    </reaction>
</comment>
<dbReference type="GO" id="GO:0043420">
    <property type="term" value="P:anthranilate metabolic process"/>
    <property type="evidence" value="ECO:0007669"/>
    <property type="project" value="TreeGrafter"/>
</dbReference>
<dbReference type="GO" id="GO:0030170">
    <property type="term" value="F:pyridoxal phosphate binding"/>
    <property type="evidence" value="ECO:0007669"/>
    <property type="project" value="InterPro"/>
</dbReference>
<evidence type="ECO:0000313" key="5">
    <source>
        <dbReference type="EMBL" id="QEE16880.1"/>
    </source>
</evidence>
<dbReference type="RefSeq" id="WP_147663806.1">
    <property type="nucleotide sequence ID" value="NZ_CP042905.2"/>
</dbReference>
<dbReference type="Pfam" id="PF22580">
    <property type="entry name" value="KYNU_C"/>
    <property type="match status" value="1"/>
</dbReference>
<dbReference type="AlphaFoldDB" id="A0A5B9DDM1"/>
<evidence type="ECO:0000256" key="4">
    <source>
        <dbReference type="PIRNR" id="PIRNR038800"/>
    </source>
</evidence>
<dbReference type="GO" id="GO:0009435">
    <property type="term" value="P:NAD+ biosynthetic process"/>
    <property type="evidence" value="ECO:0007669"/>
    <property type="project" value="UniProtKB-UniPathway"/>
</dbReference>
<dbReference type="InterPro" id="IPR015422">
    <property type="entry name" value="PyrdxlP-dep_Trfase_small"/>
</dbReference>
<comment type="subunit">
    <text evidence="4">Homodimer.</text>
</comment>
<dbReference type="Gene3D" id="3.90.1150.10">
    <property type="entry name" value="Aspartate Aminotransferase, domain 1"/>
    <property type="match status" value="1"/>
</dbReference>
<dbReference type="InterPro" id="IPR015424">
    <property type="entry name" value="PyrdxlP-dep_Trfase"/>
</dbReference>
<dbReference type="UniPathway" id="UPA00334">
    <property type="reaction ID" value="UER00455"/>
</dbReference>
<evidence type="ECO:0000256" key="1">
    <source>
        <dbReference type="ARBA" id="ARBA00022642"/>
    </source>
</evidence>
<dbReference type="GO" id="GO:0030429">
    <property type="term" value="F:kynureninase activity"/>
    <property type="evidence" value="ECO:0007669"/>
    <property type="project" value="UniProtKB-EC"/>
</dbReference>
<reference evidence="5 6" key="2">
    <citation type="journal article" date="2024" name="Int. J. Syst. Evol. Microbiol.">
        <title>Promethearchaeum syntrophicum gen. nov., sp. nov., an anaerobic, obligately syntrophic archaeon, the first isolate of the lineage 'Asgard' archaea, and proposal of the new archaeal phylum Promethearchaeota phyl. nov. and kingdom Promethearchaeati regn. nov.</title>
        <authorList>
            <person name="Imachi H."/>
            <person name="Nobu M.K."/>
            <person name="Kato S."/>
            <person name="Takaki Y."/>
            <person name="Miyazaki M."/>
            <person name="Miyata M."/>
            <person name="Ogawara M."/>
            <person name="Saito Y."/>
            <person name="Sakai S."/>
            <person name="Tahara Y.O."/>
            <person name="Takano Y."/>
            <person name="Tasumi E."/>
            <person name="Uematsu K."/>
            <person name="Yoshimura T."/>
            <person name="Itoh T."/>
            <person name="Ohkuma M."/>
            <person name="Takai K."/>
        </authorList>
    </citation>
    <scope>NUCLEOTIDE SEQUENCE [LARGE SCALE GENOMIC DNA]</scope>
    <source>
        <strain evidence="5 6">MK-D1</strain>
    </source>
</reference>
<comment type="function">
    <text evidence="4">Catalyzes the cleavage of L-kynurenine (L-Kyn) and L-3-hydroxykynurenine (L-3OHKyn) into anthranilic acid (AA) and 3-hydroxyanthranilic acid (3-OHAA), respectively.</text>
</comment>
<keyword evidence="3 4" id="KW-0663">Pyridoxal phosphate</keyword>
<dbReference type="InterPro" id="IPR015421">
    <property type="entry name" value="PyrdxlP-dep_Trfase_major"/>
</dbReference>
<dbReference type="HAMAP" id="MF_01970">
    <property type="entry name" value="Kynureninase"/>
    <property type="match status" value="1"/>
</dbReference>
<dbReference type="SUPFAM" id="SSF53383">
    <property type="entry name" value="PLP-dependent transferases"/>
    <property type="match status" value="1"/>
</dbReference>
<organism evidence="5 6">
    <name type="scientific">Promethearchaeum syntrophicum</name>
    <dbReference type="NCBI Taxonomy" id="2594042"/>
    <lineage>
        <taxon>Archaea</taxon>
        <taxon>Promethearchaeati</taxon>
        <taxon>Promethearchaeota</taxon>
        <taxon>Promethearchaeia</taxon>
        <taxon>Promethearchaeales</taxon>
        <taxon>Promethearchaeaceae</taxon>
        <taxon>Promethearchaeum</taxon>
    </lineage>
</organism>
<comment type="similarity">
    <text evidence="4">Belongs to the kynureninase family.</text>
</comment>
<dbReference type="PANTHER" id="PTHR14084">
    <property type="entry name" value="KYNURENINASE"/>
    <property type="match status" value="1"/>
</dbReference>
<dbReference type="OrthoDB" id="195463at2157"/>